<evidence type="ECO:0000313" key="2">
    <source>
        <dbReference type="Proteomes" id="UP000046392"/>
    </source>
</evidence>
<evidence type="ECO:0000256" key="1">
    <source>
        <dbReference type="SAM" id="SignalP"/>
    </source>
</evidence>
<protein>
    <submittedName>
        <fullName evidence="3">Uncharacterized protein</fullName>
    </submittedName>
</protein>
<dbReference type="STRING" id="174720.A0A0N5BB82"/>
<dbReference type="Proteomes" id="UP000046392">
    <property type="component" value="Unplaced"/>
</dbReference>
<sequence>MHFIKYFTILVLLAVQYSFQDDTTTYATTPDCTYNCGFGTTQESPSDFVYRKKRSALKLFANNRLGNDSNDLVPGVPLFNAFKQAELGLSKDAQHPFLAHSRAELGLSKDARHPFLAHSRAELGLSKDAQHPLFAHLRAEPGLSEEARQTLMSSMTSPEASAPPYGDSLEGTNVFASSNKGSKIRSSFNNLINKITNPVTSKSAMESTIPLNRTKRQVDLDNVVKLILDELKSDQIETLKYSPSDYDGLLQKQKARMTKLLQDLGSDAIVDLPDVRAQVSDNLGSTRSYNALFDMVLRAKSHGAFYQFKGKSLTSFTLFISDCMTAIRQLAITDDEIPMLDRIAGRHIDYLIPRDSKIAHARHIAVERKSDATKGHKQYDFTLSEILNDIKIVLESQGMNRLEQFNARPPMENAMDVSTFAKKFNDYLR</sequence>
<dbReference type="AlphaFoldDB" id="A0A0N5BB82"/>
<dbReference type="WBParaSite" id="SPAL_0000329200.1">
    <property type="protein sequence ID" value="SPAL_0000329200.1"/>
    <property type="gene ID" value="SPAL_0000329200"/>
</dbReference>
<reference evidence="3" key="1">
    <citation type="submission" date="2017-02" db="UniProtKB">
        <authorList>
            <consortium name="WormBaseParasite"/>
        </authorList>
    </citation>
    <scope>IDENTIFICATION</scope>
</reference>
<accession>A0A0N5BB82</accession>
<keyword evidence="1" id="KW-0732">Signal</keyword>
<organism evidence="2 3">
    <name type="scientific">Strongyloides papillosus</name>
    <name type="common">Intestinal threadworm</name>
    <dbReference type="NCBI Taxonomy" id="174720"/>
    <lineage>
        <taxon>Eukaryota</taxon>
        <taxon>Metazoa</taxon>
        <taxon>Ecdysozoa</taxon>
        <taxon>Nematoda</taxon>
        <taxon>Chromadorea</taxon>
        <taxon>Rhabditida</taxon>
        <taxon>Tylenchina</taxon>
        <taxon>Panagrolaimomorpha</taxon>
        <taxon>Strongyloidoidea</taxon>
        <taxon>Strongyloididae</taxon>
        <taxon>Strongyloides</taxon>
    </lineage>
</organism>
<keyword evidence="2" id="KW-1185">Reference proteome</keyword>
<evidence type="ECO:0000313" key="3">
    <source>
        <dbReference type="WBParaSite" id="SPAL_0000329200.1"/>
    </source>
</evidence>
<feature type="signal peptide" evidence="1">
    <location>
        <begin position="1"/>
        <end position="20"/>
    </location>
</feature>
<name>A0A0N5BB82_STREA</name>
<proteinExistence type="predicted"/>
<feature type="chain" id="PRO_5005894023" evidence="1">
    <location>
        <begin position="21"/>
        <end position="429"/>
    </location>
</feature>